<keyword evidence="7 9" id="KW-0012">Acyltransferase</keyword>
<sequence>MITLGIEGTAHTLGVGVVDSEKKVLSNVIDMYRPPEGGLHPREAANHHTEVVASTITKAVEEAKISLKDVDLVSFSMGPGLGPCLRVAATAARSLSSRLNIPIVGVNHCIAHIEIGNATTGCHDPAMLYASGGNTQVIAYSDGRYRIFGETHDVGIGNMLDKLGRELGLGFYAGPTIEKLAKEGDKLLELPYSVKGMDIAFSGIMTAALTLKKKGSRLEDIAYSIQETAFAMLTEVTERAMAHIGKDEVLLGGGVAQNKRLQEMVSNMAEDRGAVMFVPDRRLCIDNGAMIAWLGNIMYNSGIRMGIGDTAVRQRFRTDEVEVAWRD</sequence>
<protein>
    <recommendedName>
        <fullName evidence="9">tRNA N6-adenosine threonylcarbamoyltransferase</fullName>
        <ecNumber evidence="9">2.3.1.234</ecNumber>
    </recommendedName>
    <alternativeName>
        <fullName evidence="9">N6-L-threonylcarbamoyladenine synthase</fullName>
        <shortName evidence="9">t(6)A synthase</shortName>
    </alternativeName>
    <alternativeName>
        <fullName evidence="9">t(6)A37 threonylcarbamoyladenosine biosynthesis protein Kae1</fullName>
    </alternativeName>
    <alternativeName>
        <fullName evidence="9">tRNA threonylcarbamoyladenosine biosynthesis protein Kae1</fullName>
    </alternativeName>
</protein>
<evidence type="ECO:0000256" key="2">
    <source>
        <dbReference type="ARBA" id="ARBA00022490"/>
    </source>
</evidence>
<feature type="binding site" evidence="9">
    <location>
        <position position="161"/>
    </location>
    <ligand>
        <name>substrate</name>
    </ligand>
</feature>
<evidence type="ECO:0000256" key="1">
    <source>
        <dbReference type="ARBA" id="ARBA00004496"/>
    </source>
</evidence>
<feature type="binding site" evidence="9">
    <location>
        <position position="108"/>
    </location>
    <ligand>
        <name>Fe cation</name>
        <dbReference type="ChEBI" id="CHEBI:24875"/>
    </ligand>
</feature>
<comment type="subunit">
    <text evidence="9">Monomer. Component of the KEOPS complex that consists of Kae1, Bud32, Cgi121 and Pcc1; the whole complex dimerizes.</text>
</comment>
<feature type="binding site" evidence="9">
    <location>
        <begin position="129"/>
        <end position="133"/>
    </location>
    <ligand>
        <name>substrate</name>
    </ligand>
</feature>
<dbReference type="GO" id="GO:0005737">
    <property type="term" value="C:cytoplasm"/>
    <property type="evidence" value="ECO:0007669"/>
    <property type="project" value="UniProtKB-SubCell"/>
</dbReference>
<dbReference type="PRINTS" id="PR00789">
    <property type="entry name" value="OSIALOPTASE"/>
</dbReference>
<evidence type="ECO:0000259" key="10">
    <source>
        <dbReference type="Pfam" id="PF00814"/>
    </source>
</evidence>
<dbReference type="RefSeq" id="WP_048111329.1">
    <property type="nucleotide sequence ID" value="NZ_CP010070.1"/>
</dbReference>
<dbReference type="PANTHER" id="PTHR11735">
    <property type="entry name" value="TRNA N6-ADENOSINE THREONYLCARBAMOYLTRANSFERASE"/>
    <property type="match status" value="1"/>
</dbReference>
<dbReference type="PROSITE" id="PS01016">
    <property type="entry name" value="GLYCOPROTEASE"/>
    <property type="match status" value="1"/>
</dbReference>
<comment type="function">
    <text evidence="9">Required for the formation of a threonylcarbamoyl group on adenosine at position 37 (t(6)A37) in tRNAs that read codons beginning with adenine. Is a component of the KEOPS complex that is probably involved in the transfer of the threonylcarbamoyl moiety of threonylcarbamoyl-AMP (TC-AMP) to the N6 group of A37. Kae1 likely plays a direct catalytic role in this reaction, but requires other protein(s) of the complex to fulfill this activity.</text>
</comment>
<dbReference type="NCBIfam" id="NF007174">
    <property type="entry name" value="PRK09605.1"/>
    <property type="match status" value="1"/>
</dbReference>
<comment type="catalytic activity">
    <reaction evidence="8 9">
        <text>L-threonylcarbamoyladenylate + adenosine(37) in tRNA = N(6)-L-threonylcarbamoyladenosine(37) in tRNA + AMP + H(+)</text>
        <dbReference type="Rhea" id="RHEA:37059"/>
        <dbReference type="Rhea" id="RHEA-COMP:10162"/>
        <dbReference type="Rhea" id="RHEA-COMP:10163"/>
        <dbReference type="ChEBI" id="CHEBI:15378"/>
        <dbReference type="ChEBI" id="CHEBI:73682"/>
        <dbReference type="ChEBI" id="CHEBI:74411"/>
        <dbReference type="ChEBI" id="CHEBI:74418"/>
        <dbReference type="ChEBI" id="CHEBI:456215"/>
        <dbReference type="EC" id="2.3.1.234"/>
    </reaction>
</comment>
<dbReference type="AlphaFoldDB" id="A0A0A7LAJ6"/>
<evidence type="ECO:0000256" key="4">
    <source>
        <dbReference type="ARBA" id="ARBA00022694"/>
    </source>
</evidence>
<name>A0A0A7LAJ6_9ARCH</name>
<dbReference type="InterPro" id="IPR000905">
    <property type="entry name" value="Gcp-like_dom"/>
</dbReference>
<dbReference type="EMBL" id="CP010070">
    <property type="protein sequence ID" value="AIZ56038.1"/>
    <property type="molecule type" value="Genomic_DNA"/>
</dbReference>
<dbReference type="GO" id="GO:0002949">
    <property type="term" value="P:tRNA threonylcarbamoyladenosine modification"/>
    <property type="evidence" value="ECO:0007669"/>
    <property type="project" value="UniProtKB-UniRule"/>
</dbReference>
<dbReference type="GeneID" id="24817809"/>
<dbReference type="STRING" id="1577791.Mpt1_c01350"/>
<evidence type="ECO:0000256" key="7">
    <source>
        <dbReference type="ARBA" id="ARBA00023315"/>
    </source>
</evidence>
<evidence type="ECO:0000256" key="9">
    <source>
        <dbReference type="HAMAP-Rule" id="MF_01446"/>
    </source>
</evidence>
<dbReference type="Gene3D" id="3.30.420.40">
    <property type="match status" value="2"/>
</dbReference>
<feature type="binding site" evidence="9">
    <location>
        <position position="286"/>
    </location>
    <ligand>
        <name>Fe cation</name>
        <dbReference type="ChEBI" id="CHEBI:24875"/>
    </ligand>
</feature>
<dbReference type="GO" id="GO:0005506">
    <property type="term" value="F:iron ion binding"/>
    <property type="evidence" value="ECO:0007669"/>
    <property type="project" value="UniProtKB-UniRule"/>
</dbReference>
<evidence type="ECO:0000256" key="6">
    <source>
        <dbReference type="ARBA" id="ARBA00023004"/>
    </source>
</evidence>
<evidence type="ECO:0000256" key="5">
    <source>
        <dbReference type="ARBA" id="ARBA00022723"/>
    </source>
</evidence>
<dbReference type="SUPFAM" id="SSF53067">
    <property type="entry name" value="Actin-like ATPase domain"/>
    <property type="match status" value="1"/>
</dbReference>
<gene>
    <name evidence="9 11" type="primary">kae1</name>
    <name evidence="11" type="ORF">Mpt1_c01350</name>
</gene>
<dbReference type="EC" id="2.3.1.234" evidence="9"/>
<keyword evidence="12" id="KW-1185">Reference proteome</keyword>
<keyword evidence="4 9" id="KW-0819">tRNA processing</keyword>
<dbReference type="Pfam" id="PF00814">
    <property type="entry name" value="TsaD"/>
    <property type="match status" value="1"/>
</dbReference>
<keyword evidence="6 9" id="KW-0408">Iron</keyword>
<dbReference type="HAMAP" id="MF_01446">
    <property type="entry name" value="Kae1"/>
    <property type="match status" value="1"/>
</dbReference>
<dbReference type="FunFam" id="3.30.420.40:FF:000038">
    <property type="entry name" value="Probable tRNA N6-adenosine threonylcarbamoyltransferase"/>
    <property type="match status" value="1"/>
</dbReference>
<dbReference type="GO" id="GO:0061711">
    <property type="term" value="F:tRNA N(6)-L-threonylcarbamoyladenine synthase activity"/>
    <property type="evidence" value="ECO:0007669"/>
    <property type="project" value="UniProtKB-EC"/>
</dbReference>
<keyword evidence="3 9" id="KW-0808">Transferase</keyword>
<dbReference type="OrthoDB" id="6818at2157"/>
<dbReference type="CDD" id="cd24131">
    <property type="entry name" value="ASKHA_NBD_Kae1_arch_bac"/>
    <property type="match status" value="1"/>
</dbReference>
<evidence type="ECO:0000313" key="11">
    <source>
        <dbReference type="EMBL" id="AIZ56038.1"/>
    </source>
</evidence>
<feature type="binding site" evidence="9">
    <location>
        <position position="112"/>
    </location>
    <ligand>
        <name>Fe cation</name>
        <dbReference type="ChEBI" id="CHEBI:24875"/>
    </ligand>
</feature>
<proteinExistence type="inferred from homology"/>
<dbReference type="NCBIfam" id="TIGR03722">
    <property type="entry name" value="arch_KAE1"/>
    <property type="match status" value="1"/>
</dbReference>
<keyword evidence="5 9" id="KW-0479">Metal-binding</keyword>
<feature type="binding site" evidence="9">
    <location>
        <position position="178"/>
    </location>
    <ligand>
        <name>substrate</name>
    </ligand>
</feature>
<feature type="binding site" evidence="9">
    <location>
        <position position="174"/>
    </location>
    <ligand>
        <name>substrate</name>
    </ligand>
</feature>
<evidence type="ECO:0000313" key="12">
    <source>
        <dbReference type="Proteomes" id="UP000030787"/>
    </source>
</evidence>
<dbReference type="InterPro" id="IPR017861">
    <property type="entry name" value="KAE1/TsaD"/>
</dbReference>
<comment type="similarity">
    <text evidence="9">Belongs to the KAE1 / TsaD family.</text>
</comment>
<dbReference type="PANTHER" id="PTHR11735:SF14">
    <property type="entry name" value="TRNA N6-ADENOSINE THREONYLCARBAMOYLTRANSFERASE"/>
    <property type="match status" value="1"/>
</dbReference>
<dbReference type="InterPro" id="IPR017860">
    <property type="entry name" value="Peptidase_M22_CS"/>
</dbReference>
<dbReference type="HOGENOM" id="CLU_023208_2_2_2"/>
<feature type="binding site" evidence="9">
    <location>
        <position position="258"/>
    </location>
    <ligand>
        <name>substrate</name>
    </ligand>
</feature>
<reference evidence="11 12" key="1">
    <citation type="journal article" date="2014" name="Appl. Environ. Microbiol.">
        <title>Comparative Genome Analysis of 'Candidatus Methanoplasma termitum' Indicates a New Mode of Energy Metabolism in the Seventh Order of Methanogens.</title>
        <authorList>
            <person name="Lang K."/>
            <person name="Schuldes J."/>
            <person name="Klingl A."/>
            <person name="Poehlein A."/>
            <person name="Daniel R."/>
            <person name="Brune A."/>
        </authorList>
    </citation>
    <scope>NUCLEOTIDE SEQUENCE [LARGE SCALE GENOMIC DNA]</scope>
    <source>
        <strain evidence="12">Mpt1</strain>
    </source>
</reference>
<dbReference type="KEGG" id="mear:Mpt1_c01350"/>
<feature type="domain" description="Gcp-like" evidence="10">
    <location>
        <begin position="24"/>
        <end position="293"/>
    </location>
</feature>
<dbReference type="InterPro" id="IPR034680">
    <property type="entry name" value="Kae1_archaea_euk"/>
</dbReference>
<evidence type="ECO:0000256" key="8">
    <source>
        <dbReference type="ARBA" id="ARBA00048117"/>
    </source>
</evidence>
<dbReference type="InterPro" id="IPR043129">
    <property type="entry name" value="ATPase_NBD"/>
</dbReference>
<dbReference type="GO" id="GO:0000408">
    <property type="term" value="C:EKC/KEOPS complex"/>
    <property type="evidence" value="ECO:0007669"/>
    <property type="project" value="InterPro"/>
</dbReference>
<keyword evidence="2 9" id="KW-0963">Cytoplasm</keyword>
<organism evidence="11 12">
    <name type="scientific">Candidatus Methanoplasma termitum</name>
    <dbReference type="NCBI Taxonomy" id="1577791"/>
    <lineage>
        <taxon>Archaea</taxon>
        <taxon>Methanobacteriati</taxon>
        <taxon>Thermoplasmatota</taxon>
        <taxon>Thermoplasmata</taxon>
        <taxon>Methanomassiliicoccales</taxon>
        <taxon>Methanomassiliicoccaceae</taxon>
        <taxon>Candidatus Methanoplasma</taxon>
    </lineage>
</organism>
<accession>A0A0A7LAJ6</accession>
<evidence type="ECO:0000256" key="3">
    <source>
        <dbReference type="ARBA" id="ARBA00022679"/>
    </source>
</evidence>
<comment type="subcellular location">
    <subcellularLocation>
        <location evidence="1 9">Cytoplasm</location>
    </subcellularLocation>
</comment>
<dbReference type="Proteomes" id="UP000030787">
    <property type="component" value="Chromosome"/>
</dbReference>
<comment type="cofactor">
    <cofactor evidence="9">
        <name>Fe(2+)</name>
        <dbReference type="ChEBI" id="CHEBI:29033"/>
    </cofactor>
    <text evidence="9">Binds 1 Fe(2+) ion per subunit.</text>
</comment>
<dbReference type="NCBIfam" id="TIGR00329">
    <property type="entry name" value="gcp_kae1"/>
    <property type="match status" value="1"/>
</dbReference>
<feature type="binding site" evidence="9">
    <location>
        <position position="129"/>
    </location>
    <ligand>
        <name>Fe cation</name>
        <dbReference type="ChEBI" id="CHEBI:24875"/>
    </ligand>
</feature>